<name>A0A926FBY3_9FIRM</name>
<evidence type="ECO:0000256" key="1">
    <source>
        <dbReference type="ARBA" id="ARBA00022729"/>
    </source>
</evidence>
<dbReference type="Pfam" id="PF04294">
    <property type="entry name" value="VanW"/>
    <property type="match status" value="1"/>
</dbReference>
<evidence type="ECO:0000313" key="4">
    <source>
        <dbReference type="Proteomes" id="UP000647416"/>
    </source>
</evidence>
<dbReference type="PROSITE" id="PS51109">
    <property type="entry name" value="G5"/>
    <property type="match status" value="1"/>
</dbReference>
<accession>A0A926FBY3</accession>
<dbReference type="InterPro" id="IPR011098">
    <property type="entry name" value="G5_dom"/>
</dbReference>
<dbReference type="Pfam" id="PF07501">
    <property type="entry name" value="G5"/>
    <property type="match status" value="1"/>
</dbReference>
<dbReference type="InterPro" id="IPR007391">
    <property type="entry name" value="Vancomycin_resist_VanW"/>
</dbReference>
<keyword evidence="1" id="KW-0732">Signal</keyword>
<protein>
    <submittedName>
        <fullName evidence="3">VanW family protein</fullName>
    </submittedName>
</protein>
<organism evidence="3 4">
    <name type="scientific">Qingrenia yutianensis</name>
    <dbReference type="NCBI Taxonomy" id="2763676"/>
    <lineage>
        <taxon>Bacteria</taxon>
        <taxon>Bacillati</taxon>
        <taxon>Bacillota</taxon>
        <taxon>Clostridia</taxon>
        <taxon>Eubacteriales</taxon>
        <taxon>Oscillospiraceae</taxon>
        <taxon>Qingrenia</taxon>
    </lineage>
</organism>
<sequence length="220" mass="23547">MPGQQFSFNGVVGQRSAQTGFKTAKVYQGGEIVDGIGGGICQVSTTLYNAALYSDLKIVYRTNHSMPVSYVPSGRDATVSYGSIDFKFSNNQGYPIKLGCSASNGRLTCSVYGIKLQNKKVEITTQTVSTTPFTVKEVEDSTLPDGKRKVKQAGSEGSVVDTFKTVYINGESQGTNKISRSNYSAITQIELVGTKKNEIADTPAAAAFGETYVGDDTIQQ</sequence>
<proteinExistence type="predicted"/>
<evidence type="ECO:0000259" key="2">
    <source>
        <dbReference type="PROSITE" id="PS51109"/>
    </source>
</evidence>
<dbReference type="Proteomes" id="UP000647416">
    <property type="component" value="Unassembled WGS sequence"/>
</dbReference>
<dbReference type="InterPro" id="IPR052913">
    <property type="entry name" value="Glycopeptide_resist_protein"/>
</dbReference>
<reference evidence="3" key="1">
    <citation type="submission" date="2020-08" db="EMBL/GenBank/DDBJ databases">
        <title>Genome public.</title>
        <authorList>
            <person name="Liu C."/>
            <person name="Sun Q."/>
        </authorList>
    </citation>
    <scope>NUCLEOTIDE SEQUENCE</scope>
    <source>
        <strain evidence="3">NSJ-50</strain>
    </source>
</reference>
<keyword evidence="4" id="KW-1185">Reference proteome</keyword>
<dbReference type="EMBL" id="JACRTE010000002">
    <property type="protein sequence ID" value="MBC8595867.1"/>
    <property type="molecule type" value="Genomic_DNA"/>
</dbReference>
<evidence type="ECO:0000313" key="3">
    <source>
        <dbReference type="EMBL" id="MBC8595867.1"/>
    </source>
</evidence>
<dbReference type="PANTHER" id="PTHR35788">
    <property type="entry name" value="EXPORTED PROTEIN-RELATED"/>
    <property type="match status" value="1"/>
</dbReference>
<dbReference type="AlphaFoldDB" id="A0A926FBY3"/>
<feature type="domain" description="G5" evidence="2">
    <location>
        <begin position="117"/>
        <end position="196"/>
    </location>
</feature>
<comment type="caution">
    <text evidence="3">The sequence shown here is derived from an EMBL/GenBank/DDBJ whole genome shotgun (WGS) entry which is preliminary data.</text>
</comment>
<gene>
    <name evidence="3" type="ORF">H8706_03155</name>
</gene>
<dbReference type="Gene3D" id="2.20.230.10">
    <property type="entry name" value="Resuscitation-promoting factor rpfb"/>
    <property type="match status" value="1"/>
</dbReference>
<dbReference type="PANTHER" id="PTHR35788:SF1">
    <property type="entry name" value="EXPORTED PROTEIN"/>
    <property type="match status" value="1"/>
</dbReference>
<dbReference type="SMART" id="SM01208">
    <property type="entry name" value="G5"/>
    <property type="match status" value="1"/>
</dbReference>